<reference evidence="1" key="2">
    <citation type="submission" date="2025-09" db="UniProtKB">
        <authorList>
            <consortium name="EnsemblPlants"/>
        </authorList>
    </citation>
    <scope>IDENTIFICATION</scope>
</reference>
<keyword evidence="2" id="KW-1185">Reference proteome</keyword>
<dbReference type="Proteomes" id="UP001732700">
    <property type="component" value="Chromosome 6A"/>
</dbReference>
<dbReference type="EnsemblPlants" id="AVESA.00010b.r2.6AG1048850.1">
    <property type="protein sequence ID" value="AVESA.00010b.r2.6AG1048850.1.CDS"/>
    <property type="gene ID" value="AVESA.00010b.r2.6AG1048850"/>
</dbReference>
<accession>A0ACD5YVF6</accession>
<reference evidence="1" key="1">
    <citation type="submission" date="2021-05" db="EMBL/GenBank/DDBJ databases">
        <authorList>
            <person name="Scholz U."/>
            <person name="Mascher M."/>
            <person name="Fiebig A."/>
        </authorList>
    </citation>
    <scope>NUCLEOTIDE SEQUENCE [LARGE SCALE GENOMIC DNA]</scope>
</reference>
<evidence type="ECO:0000313" key="1">
    <source>
        <dbReference type="EnsemblPlants" id="AVESA.00010b.r2.6AG1048850.1.CDS"/>
    </source>
</evidence>
<proteinExistence type="predicted"/>
<evidence type="ECO:0000313" key="2">
    <source>
        <dbReference type="Proteomes" id="UP001732700"/>
    </source>
</evidence>
<protein>
    <submittedName>
        <fullName evidence="1">Uncharacterized protein</fullName>
    </submittedName>
</protein>
<sequence length="324" mass="36766">MANPQLRRPSLSTIRKPKREDRLSPLPDDILVNILDRLDFTQAARTSILSRRWSRLSAKLSRLVINSQDIEARDARSAGLSDDDLVRMNAAAVEATKNILARRHPGEHTIRLLSTTFYLRDDDDDVPISIGHAVGSAMATHKVEEAEFTVLTEKEHLQCTVLDMVKYEARFVSFFNGCPDAFSGLTRLYLENLRFAESDFVSNILATCKHLKYLGLLNCETEMWTTHQVEHAQLGELSLEDCHLGKVELKWLPRLTRANFVLWTSYQDLPLSFGHVPLLEAVTLENIALSWHKMVKLSTLLLGTSVQELQLGLNVKRFGFSQRV</sequence>
<name>A0ACD5YVF6_AVESA</name>
<organism evidence="1 2">
    <name type="scientific">Avena sativa</name>
    <name type="common">Oat</name>
    <dbReference type="NCBI Taxonomy" id="4498"/>
    <lineage>
        <taxon>Eukaryota</taxon>
        <taxon>Viridiplantae</taxon>
        <taxon>Streptophyta</taxon>
        <taxon>Embryophyta</taxon>
        <taxon>Tracheophyta</taxon>
        <taxon>Spermatophyta</taxon>
        <taxon>Magnoliopsida</taxon>
        <taxon>Liliopsida</taxon>
        <taxon>Poales</taxon>
        <taxon>Poaceae</taxon>
        <taxon>BOP clade</taxon>
        <taxon>Pooideae</taxon>
        <taxon>Poodae</taxon>
        <taxon>Poeae</taxon>
        <taxon>Poeae Chloroplast Group 1 (Aveneae type)</taxon>
        <taxon>Aveninae</taxon>
        <taxon>Avena</taxon>
    </lineage>
</organism>